<protein>
    <recommendedName>
        <fullName evidence="3">Multidrug export protein MepA</fullName>
    </recommendedName>
</protein>
<evidence type="ECO:0000256" key="8">
    <source>
        <dbReference type="ARBA" id="ARBA00023136"/>
    </source>
</evidence>
<dbReference type="InterPro" id="IPR045070">
    <property type="entry name" value="MATE_MepA-like"/>
</dbReference>
<keyword evidence="9" id="KW-0046">Antibiotic resistance</keyword>
<feature type="transmembrane region" description="Helical" evidence="10">
    <location>
        <begin position="169"/>
        <end position="189"/>
    </location>
</feature>
<evidence type="ECO:0000256" key="10">
    <source>
        <dbReference type="SAM" id="Phobius"/>
    </source>
</evidence>
<dbReference type="InterPro" id="IPR048279">
    <property type="entry name" value="MdtK-like"/>
</dbReference>
<dbReference type="OrthoDB" id="9811110at2"/>
<feature type="transmembrane region" description="Helical" evidence="10">
    <location>
        <begin position="136"/>
        <end position="157"/>
    </location>
</feature>
<dbReference type="InterPro" id="IPR002528">
    <property type="entry name" value="MATE_fam"/>
</dbReference>
<dbReference type="EMBL" id="SLWV01000016">
    <property type="protein sequence ID" value="TCO73116.1"/>
    <property type="molecule type" value="Genomic_DNA"/>
</dbReference>
<feature type="transmembrane region" description="Helical" evidence="10">
    <location>
        <begin position="20"/>
        <end position="42"/>
    </location>
</feature>
<feature type="transmembrane region" description="Helical" evidence="10">
    <location>
        <begin position="390"/>
        <end position="410"/>
    </location>
</feature>
<dbReference type="PIRSF" id="PIRSF006603">
    <property type="entry name" value="DinF"/>
    <property type="match status" value="1"/>
</dbReference>
<dbReference type="GO" id="GO:0046677">
    <property type="term" value="P:response to antibiotic"/>
    <property type="evidence" value="ECO:0007669"/>
    <property type="project" value="UniProtKB-KW"/>
</dbReference>
<keyword evidence="7 10" id="KW-1133">Transmembrane helix</keyword>
<feature type="transmembrane region" description="Helical" evidence="10">
    <location>
        <begin position="236"/>
        <end position="259"/>
    </location>
</feature>
<dbReference type="Proteomes" id="UP000294919">
    <property type="component" value="Unassembled WGS sequence"/>
</dbReference>
<reference evidence="11 12" key="1">
    <citation type="submission" date="2019-03" db="EMBL/GenBank/DDBJ databases">
        <title>Genomic Encyclopedia of Type Strains, Phase IV (KMG-IV): sequencing the most valuable type-strain genomes for metagenomic binning, comparative biology and taxonomic classification.</title>
        <authorList>
            <person name="Goeker M."/>
        </authorList>
    </citation>
    <scope>NUCLEOTIDE SEQUENCE [LARGE SCALE GENOMIC DNA]</scope>
    <source>
        <strain evidence="11 12">DSM 102940</strain>
    </source>
</reference>
<evidence type="ECO:0000256" key="5">
    <source>
        <dbReference type="ARBA" id="ARBA00022475"/>
    </source>
</evidence>
<keyword evidence="6 10" id="KW-0812">Transmembrane</keyword>
<feature type="transmembrane region" description="Helical" evidence="10">
    <location>
        <begin position="416"/>
        <end position="436"/>
    </location>
</feature>
<dbReference type="Pfam" id="PF01554">
    <property type="entry name" value="MatE"/>
    <property type="match status" value="2"/>
</dbReference>
<feature type="transmembrane region" description="Helical" evidence="10">
    <location>
        <begin position="62"/>
        <end position="83"/>
    </location>
</feature>
<comment type="subcellular location">
    <subcellularLocation>
        <location evidence="1">Cell membrane</location>
        <topology evidence="1">Multi-pass membrane protein</topology>
    </subcellularLocation>
</comment>
<name>A0A4R2KQB5_9FIRM</name>
<evidence type="ECO:0000256" key="4">
    <source>
        <dbReference type="ARBA" id="ARBA00022448"/>
    </source>
</evidence>
<comment type="similarity">
    <text evidence="2">Belongs to the multi antimicrobial extrusion (MATE) (TC 2.A.66.1) family. MepA subfamily.</text>
</comment>
<evidence type="ECO:0000256" key="1">
    <source>
        <dbReference type="ARBA" id="ARBA00004651"/>
    </source>
</evidence>
<keyword evidence="12" id="KW-1185">Reference proteome</keyword>
<dbReference type="NCBIfam" id="TIGR00797">
    <property type="entry name" value="matE"/>
    <property type="match status" value="1"/>
</dbReference>
<proteinExistence type="inferred from homology"/>
<feature type="transmembrane region" description="Helical" evidence="10">
    <location>
        <begin position="357"/>
        <end position="378"/>
    </location>
</feature>
<evidence type="ECO:0000256" key="3">
    <source>
        <dbReference type="ARBA" id="ARBA00022106"/>
    </source>
</evidence>
<keyword evidence="5" id="KW-1003">Cell membrane</keyword>
<feature type="transmembrane region" description="Helical" evidence="10">
    <location>
        <begin position="317"/>
        <end position="337"/>
    </location>
</feature>
<dbReference type="PANTHER" id="PTHR43823">
    <property type="entry name" value="SPORULATION PROTEIN YKVU"/>
    <property type="match status" value="1"/>
</dbReference>
<evidence type="ECO:0000256" key="9">
    <source>
        <dbReference type="ARBA" id="ARBA00023251"/>
    </source>
</evidence>
<comment type="caution">
    <text evidence="11">The sequence shown here is derived from an EMBL/GenBank/DDBJ whole genome shotgun (WGS) entry which is preliminary data.</text>
</comment>
<accession>A0A4R2KQB5</accession>
<dbReference type="CDD" id="cd13143">
    <property type="entry name" value="MATE_MepA_like"/>
    <property type="match status" value="1"/>
</dbReference>
<evidence type="ECO:0000256" key="2">
    <source>
        <dbReference type="ARBA" id="ARBA00008417"/>
    </source>
</evidence>
<gene>
    <name evidence="11" type="ORF">EV214_11618</name>
</gene>
<evidence type="ECO:0000256" key="7">
    <source>
        <dbReference type="ARBA" id="ARBA00022989"/>
    </source>
</evidence>
<dbReference type="AlphaFoldDB" id="A0A4R2KQB5"/>
<feature type="transmembrane region" description="Helical" evidence="10">
    <location>
        <begin position="195"/>
        <end position="215"/>
    </location>
</feature>
<dbReference type="RefSeq" id="WP_132245910.1">
    <property type="nucleotide sequence ID" value="NZ_SLWV01000016.1"/>
</dbReference>
<evidence type="ECO:0000313" key="11">
    <source>
        <dbReference type="EMBL" id="TCO73116.1"/>
    </source>
</evidence>
<sequence>MDEKREELLKDSIFKLMIKLSVPAIIGMLVIGLYSFVDAIFVGRLVGSEALAAVSVTYPLTLINNGIAVLIGIGSASVLSRAIGSNDIKKIDDIMSNMSMCNIVLSLLVTVIGVIFTDYLIGFTGLSGDIFTLAKAYLRIIFVGSIFVNFVQSANMIIRGEGKMKEAMLIMGAGAILNIILDPIFIKVLNLGIRGAAYATVLSQIMQMIMTLVYFKKYSNMVQLKKPAFKKEVLPDVLSVGFSAMLMQVMTLVQQTILYRMITIYGNDQQLVIMGITMRVTMFSFIPIWGMSQGLQPIAGINYGAKKFDRVKKSVKMFSIGATGLCLVFWIPMQLAPKWILSLFTKDQMLIEYGFEYFKLGNMAFFVSGIFIMSITFFQAIGKAGSAGLIIMLRQIALFIPLTLLLAKFFGGIGVWYSIPITDIIVFITAMCLVIVEFRKTLHQEASFG</sequence>
<dbReference type="GO" id="GO:0015297">
    <property type="term" value="F:antiporter activity"/>
    <property type="evidence" value="ECO:0007669"/>
    <property type="project" value="InterPro"/>
</dbReference>
<dbReference type="InterPro" id="IPR051327">
    <property type="entry name" value="MATE_MepA_subfamily"/>
</dbReference>
<evidence type="ECO:0000313" key="12">
    <source>
        <dbReference type="Proteomes" id="UP000294919"/>
    </source>
</evidence>
<dbReference type="GO" id="GO:0005886">
    <property type="term" value="C:plasma membrane"/>
    <property type="evidence" value="ECO:0007669"/>
    <property type="project" value="UniProtKB-SubCell"/>
</dbReference>
<feature type="transmembrane region" description="Helical" evidence="10">
    <location>
        <begin position="103"/>
        <end position="124"/>
    </location>
</feature>
<dbReference type="GO" id="GO:0042910">
    <property type="term" value="F:xenobiotic transmembrane transporter activity"/>
    <property type="evidence" value="ECO:0007669"/>
    <property type="project" value="InterPro"/>
</dbReference>
<evidence type="ECO:0000256" key="6">
    <source>
        <dbReference type="ARBA" id="ARBA00022692"/>
    </source>
</evidence>
<keyword evidence="8 10" id="KW-0472">Membrane</keyword>
<keyword evidence="4" id="KW-0813">Transport</keyword>
<organism evidence="11 12">
    <name type="scientific">Marinisporobacter balticus</name>
    <dbReference type="NCBI Taxonomy" id="2018667"/>
    <lineage>
        <taxon>Bacteria</taxon>
        <taxon>Bacillati</taxon>
        <taxon>Bacillota</taxon>
        <taxon>Clostridia</taxon>
        <taxon>Peptostreptococcales</taxon>
        <taxon>Thermotaleaceae</taxon>
        <taxon>Marinisporobacter</taxon>
    </lineage>
</organism>
<dbReference type="PANTHER" id="PTHR43823:SF3">
    <property type="entry name" value="MULTIDRUG EXPORT PROTEIN MEPA"/>
    <property type="match status" value="1"/>
</dbReference>